<evidence type="ECO:0000259" key="2">
    <source>
        <dbReference type="PROSITE" id="PS50943"/>
    </source>
</evidence>
<dbReference type="SUPFAM" id="SSF47413">
    <property type="entry name" value="lambda repressor-like DNA-binding domains"/>
    <property type="match status" value="1"/>
</dbReference>
<dbReference type="InterPro" id="IPR010982">
    <property type="entry name" value="Lambda_DNA-bd_dom_sf"/>
</dbReference>
<dbReference type="CDD" id="cd00093">
    <property type="entry name" value="HTH_XRE"/>
    <property type="match status" value="1"/>
</dbReference>
<dbReference type="Gene3D" id="2.60.120.10">
    <property type="entry name" value="Jelly Rolls"/>
    <property type="match status" value="1"/>
</dbReference>
<organism evidence="3 4">
    <name type="scientific">Kaistia terrae</name>
    <dbReference type="NCBI Taxonomy" id="537017"/>
    <lineage>
        <taxon>Bacteria</taxon>
        <taxon>Pseudomonadati</taxon>
        <taxon>Pseudomonadota</taxon>
        <taxon>Alphaproteobacteria</taxon>
        <taxon>Hyphomicrobiales</taxon>
        <taxon>Kaistiaceae</taxon>
        <taxon>Kaistia</taxon>
    </lineage>
</organism>
<accession>A0ABW0PT29</accession>
<evidence type="ECO:0000313" key="4">
    <source>
        <dbReference type="Proteomes" id="UP001596150"/>
    </source>
</evidence>
<keyword evidence="4" id="KW-1185">Reference proteome</keyword>
<dbReference type="InterPro" id="IPR013096">
    <property type="entry name" value="Cupin_2"/>
</dbReference>
<proteinExistence type="predicted"/>
<comment type="caution">
    <text evidence="3">The sequence shown here is derived from an EMBL/GenBank/DDBJ whole genome shotgun (WGS) entry which is preliminary data.</text>
</comment>
<dbReference type="RefSeq" id="WP_266343224.1">
    <property type="nucleotide sequence ID" value="NZ_JAPKNH010000002.1"/>
</dbReference>
<evidence type="ECO:0000313" key="3">
    <source>
        <dbReference type="EMBL" id="MFC5515228.1"/>
    </source>
</evidence>
<reference evidence="4" key="1">
    <citation type="journal article" date="2019" name="Int. J. Syst. Evol. Microbiol.">
        <title>The Global Catalogue of Microorganisms (GCM) 10K type strain sequencing project: providing services to taxonomists for standard genome sequencing and annotation.</title>
        <authorList>
            <consortium name="The Broad Institute Genomics Platform"/>
            <consortium name="The Broad Institute Genome Sequencing Center for Infectious Disease"/>
            <person name="Wu L."/>
            <person name="Ma J."/>
        </authorList>
    </citation>
    <scope>NUCLEOTIDE SEQUENCE [LARGE SCALE GENOMIC DNA]</scope>
    <source>
        <strain evidence="4">KACC 12633</strain>
    </source>
</reference>
<dbReference type="SMART" id="SM00530">
    <property type="entry name" value="HTH_XRE"/>
    <property type="match status" value="1"/>
</dbReference>
<sequence>MAPWSPALIEETSEEVVVDTSGELAALVGRNLRRLRTRRGHSLERLAKLSGVSRAMLSQIETGKSAPTINLLWKVSTALGVPFATLMNGQETRGTTFLPRDKAKILASSDGRFSSRALFPFSGERKVEFYELRLAPNHREDADPHAPGTLENLVVAQGTVEIVAGRDAPLVLGEGDAIAFEADVPHSYRNLRTTEAVIYLVMTYVETISG</sequence>
<dbReference type="EMBL" id="JBHSML010000002">
    <property type="protein sequence ID" value="MFC5515228.1"/>
    <property type="molecule type" value="Genomic_DNA"/>
</dbReference>
<evidence type="ECO:0000256" key="1">
    <source>
        <dbReference type="ARBA" id="ARBA00023125"/>
    </source>
</evidence>
<gene>
    <name evidence="3" type="ORF">ACFPP9_05555</name>
</gene>
<name>A0ABW0PT29_9HYPH</name>
<keyword evidence="1" id="KW-0238">DNA-binding</keyword>
<dbReference type="PANTHER" id="PTHR46797:SF1">
    <property type="entry name" value="METHYLPHOSPHONATE SYNTHASE"/>
    <property type="match status" value="1"/>
</dbReference>
<dbReference type="InterPro" id="IPR050807">
    <property type="entry name" value="TransReg_Diox_bact_type"/>
</dbReference>
<dbReference type="PANTHER" id="PTHR46797">
    <property type="entry name" value="HTH-TYPE TRANSCRIPTIONAL REGULATOR"/>
    <property type="match status" value="1"/>
</dbReference>
<dbReference type="InterPro" id="IPR001387">
    <property type="entry name" value="Cro/C1-type_HTH"/>
</dbReference>
<feature type="domain" description="HTH cro/C1-type" evidence="2">
    <location>
        <begin position="32"/>
        <end position="86"/>
    </location>
</feature>
<dbReference type="CDD" id="cd02209">
    <property type="entry name" value="cupin_XRE_C"/>
    <property type="match status" value="1"/>
</dbReference>
<dbReference type="SUPFAM" id="SSF51182">
    <property type="entry name" value="RmlC-like cupins"/>
    <property type="match status" value="1"/>
</dbReference>
<dbReference type="InterPro" id="IPR014710">
    <property type="entry name" value="RmlC-like_jellyroll"/>
</dbReference>
<dbReference type="PROSITE" id="PS50943">
    <property type="entry name" value="HTH_CROC1"/>
    <property type="match status" value="1"/>
</dbReference>
<dbReference type="Proteomes" id="UP001596150">
    <property type="component" value="Unassembled WGS sequence"/>
</dbReference>
<dbReference type="InterPro" id="IPR011051">
    <property type="entry name" value="RmlC_Cupin_sf"/>
</dbReference>
<dbReference type="Gene3D" id="1.10.260.40">
    <property type="entry name" value="lambda repressor-like DNA-binding domains"/>
    <property type="match status" value="1"/>
</dbReference>
<protein>
    <submittedName>
        <fullName evidence="3">Helix-turn-helix domain-containing protein</fullName>
    </submittedName>
</protein>
<dbReference type="Pfam" id="PF07883">
    <property type="entry name" value="Cupin_2"/>
    <property type="match status" value="1"/>
</dbReference>
<dbReference type="Pfam" id="PF01381">
    <property type="entry name" value="HTH_3"/>
    <property type="match status" value="1"/>
</dbReference>